<dbReference type="GO" id="GO:0006071">
    <property type="term" value="P:glycerol metabolic process"/>
    <property type="evidence" value="ECO:0007669"/>
    <property type="project" value="UniProtKB-KW"/>
</dbReference>
<comment type="similarity">
    <text evidence="4 14">Belongs to the diacylglycerol acyltransferase family.</text>
</comment>
<reference evidence="15 16" key="1">
    <citation type="journal article" date="2024" name="Science">
        <title>Giant polyketide synthase enzymes in the biosynthesis of giant marine polyether toxins.</title>
        <authorList>
            <person name="Fallon T.R."/>
            <person name="Shende V.V."/>
            <person name="Wierzbicki I.H."/>
            <person name="Pendleton A.L."/>
            <person name="Watervoot N.F."/>
            <person name="Auber R.P."/>
            <person name="Gonzalez D.J."/>
            <person name="Wisecaver J.H."/>
            <person name="Moore B.S."/>
        </authorList>
    </citation>
    <scope>NUCLEOTIDE SEQUENCE [LARGE SCALE GENOMIC DNA]</scope>
    <source>
        <strain evidence="15 16">12B1</strain>
    </source>
</reference>
<comment type="subcellular location">
    <subcellularLocation>
        <location evidence="1 14">Endoplasmic reticulum membrane</location>
        <topology evidence="1 14">Multi-pass membrane protein</topology>
    </subcellularLocation>
</comment>
<evidence type="ECO:0000256" key="11">
    <source>
        <dbReference type="ARBA" id="ARBA00023098"/>
    </source>
</evidence>
<evidence type="ECO:0000256" key="7">
    <source>
        <dbReference type="ARBA" id="ARBA00022692"/>
    </source>
</evidence>
<keyword evidence="12 14" id="KW-0472">Membrane</keyword>
<evidence type="ECO:0000256" key="2">
    <source>
        <dbReference type="ARBA" id="ARBA00004771"/>
    </source>
</evidence>
<comment type="caution">
    <text evidence="15">The sequence shown here is derived from an EMBL/GenBank/DDBJ whole genome shotgun (WGS) entry which is preliminary data.</text>
</comment>
<keyword evidence="16" id="KW-1185">Reference proteome</keyword>
<dbReference type="CDD" id="cd07987">
    <property type="entry name" value="LPLAT_MGAT-like"/>
    <property type="match status" value="1"/>
</dbReference>
<dbReference type="EC" id="2.3.1.-" evidence="14"/>
<gene>
    <name evidence="15" type="ORF">AB1Y20_010759</name>
</gene>
<keyword evidence="7 14" id="KW-0812">Transmembrane</keyword>
<accession>A0AB34IT22</accession>
<proteinExistence type="inferred from homology"/>
<comment type="pathway">
    <text evidence="3">Lipid metabolism.</text>
</comment>
<keyword evidence="10 14" id="KW-1133">Transmembrane helix</keyword>
<keyword evidence="9 14" id="KW-0256">Endoplasmic reticulum</keyword>
<dbReference type="GO" id="GO:0019432">
    <property type="term" value="P:triglyceride biosynthetic process"/>
    <property type="evidence" value="ECO:0007669"/>
    <property type="project" value="TreeGrafter"/>
</dbReference>
<dbReference type="GO" id="GO:0004144">
    <property type="term" value="F:diacylglycerol O-acyltransferase activity"/>
    <property type="evidence" value="ECO:0007669"/>
    <property type="project" value="TreeGrafter"/>
</dbReference>
<dbReference type="PANTHER" id="PTHR12317:SF0">
    <property type="entry name" value="ACYLTRANSFERASE"/>
    <property type="match status" value="1"/>
</dbReference>
<evidence type="ECO:0000313" key="16">
    <source>
        <dbReference type="Proteomes" id="UP001515480"/>
    </source>
</evidence>
<dbReference type="PANTHER" id="PTHR12317">
    <property type="entry name" value="DIACYLGLYCEROL O-ACYLTRANSFERASE"/>
    <property type="match status" value="1"/>
</dbReference>
<evidence type="ECO:0000256" key="12">
    <source>
        <dbReference type="ARBA" id="ARBA00023136"/>
    </source>
</evidence>
<sequence>MDGPLLANLLCILAWTAPLFLLPGSVVLLTWPHGAPTVGAGLAIMAALVLGPASWQCRLSLYALLLALSSPLHTAAAYAAAAALAAMLAMTTSRPGGPDACAPSPRFCRLLTHVLDGRAYFARCELRGALEALPPARMLLAAHPHGIFAAGWSWNLFWNFALHERAGRIGFLMDANLRLTSPSFRLLCDWYAAPTRWAGAATKDVIKRAMAGGESIALLPGGFQEATICKRGADRVYVRKRTGFIKYCLQEGYAIVPAYTFGESDLYSTFNGLMGVRLWLAKRNIPAVAMLGDWRCPLLPYRDVPLVTCIGRPLQLPRIAEPTSADVEEWHAKYIAALQTTFEENKAQAGRPDAVLELW</sequence>
<evidence type="ECO:0000256" key="6">
    <source>
        <dbReference type="ARBA" id="ARBA00022679"/>
    </source>
</evidence>
<keyword evidence="8" id="KW-0319">Glycerol metabolism</keyword>
<feature type="transmembrane region" description="Helical" evidence="14">
    <location>
        <begin position="61"/>
        <end position="88"/>
    </location>
</feature>
<dbReference type="Proteomes" id="UP001515480">
    <property type="component" value="Unassembled WGS sequence"/>
</dbReference>
<comment type="pathway">
    <text evidence="2">Glycerolipid metabolism; triacylglycerol biosynthesis.</text>
</comment>
<dbReference type="AlphaFoldDB" id="A0AB34IT22"/>
<evidence type="ECO:0000256" key="14">
    <source>
        <dbReference type="RuleBase" id="RU367023"/>
    </source>
</evidence>
<evidence type="ECO:0000256" key="9">
    <source>
        <dbReference type="ARBA" id="ARBA00022824"/>
    </source>
</evidence>
<evidence type="ECO:0000256" key="10">
    <source>
        <dbReference type="ARBA" id="ARBA00022989"/>
    </source>
</evidence>
<keyword evidence="13" id="KW-0012">Acyltransferase</keyword>
<evidence type="ECO:0000256" key="8">
    <source>
        <dbReference type="ARBA" id="ARBA00022798"/>
    </source>
</evidence>
<name>A0AB34IT22_PRYPA</name>
<dbReference type="EMBL" id="JBGBPQ010000020">
    <property type="protein sequence ID" value="KAL1504353.1"/>
    <property type="molecule type" value="Genomic_DNA"/>
</dbReference>
<dbReference type="GO" id="GO:0005789">
    <property type="term" value="C:endoplasmic reticulum membrane"/>
    <property type="evidence" value="ECO:0007669"/>
    <property type="project" value="UniProtKB-SubCell"/>
</dbReference>
<protein>
    <recommendedName>
        <fullName evidence="14">Acyltransferase</fullName>
        <ecNumber evidence="14">2.3.1.-</ecNumber>
    </recommendedName>
</protein>
<keyword evidence="5" id="KW-0444">Lipid biosynthesis</keyword>
<evidence type="ECO:0000256" key="13">
    <source>
        <dbReference type="ARBA" id="ARBA00023315"/>
    </source>
</evidence>
<organism evidence="15 16">
    <name type="scientific">Prymnesium parvum</name>
    <name type="common">Toxic golden alga</name>
    <dbReference type="NCBI Taxonomy" id="97485"/>
    <lineage>
        <taxon>Eukaryota</taxon>
        <taxon>Haptista</taxon>
        <taxon>Haptophyta</taxon>
        <taxon>Prymnesiophyceae</taxon>
        <taxon>Prymnesiales</taxon>
        <taxon>Prymnesiaceae</taxon>
        <taxon>Prymnesium</taxon>
    </lineage>
</organism>
<feature type="transmembrane region" description="Helical" evidence="14">
    <location>
        <begin position="38"/>
        <end position="55"/>
    </location>
</feature>
<feature type="transmembrane region" description="Helical" evidence="14">
    <location>
        <begin position="6"/>
        <end position="31"/>
    </location>
</feature>
<evidence type="ECO:0000256" key="3">
    <source>
        <dbReference type="ARBA" id="ARBA00005189"/>
    </source>
</evidence>
<evidence type="ECO:0000256" key="1">
    <source>
        <dbReference type="ARBA" id="ARBA00004477"/>
    </source>
</evidence>
<dbReference type="Pfam" id="PF03982">
    <property type="entry name" value="DAGAT"/>
    <property type="match status" value="1"/>
</dbReference>
<keyword evidence="11" id="KW-0443">Lipid metabolism</keyword>
<evidence type="ECO:0000313" key="15">
    <source>
        <dbReference type="EMBL" id="KAL1504353.1"/>
    </source>
</evidence>
<evidence type="ECO:0000256" key="5">
    <source>
        <dbReference type="ARBA" id="ARBA00022516"/>
    </source>
</evidence>
<evidence type="ECO:0000256" key="4">
    <source>
        <dbReference type="ARBA" id="ARBA00005420"/>
    </source>
</evidence>
<keyword evidence="6 14" id="KW-0808">Transferase</keyword>
<dbReference type="InterPro" id="IPR007130">
    <property type="entry name" value="DAGAT"/>
</dbReference>